<feature type="region of interest" description="Disordered" evidence="1">
    <location>
        <begin position="82"/>
        <end position="110"/>
    </location>
</feature>
<dbReference type="InParanoid" id="A0A409WGL0"/>
<sequence>MSITNDSFATPAYDDQMLLYPGNDLDCCGNTTFHPNGLLHDSAEVDHPASIPVYEDSNIGMNYRSQRRRNKRFARKAAKQAIQRRAIEDAPSNSTDLVVRSGGPPPPPPTTPTLIVDIPAEESRSSIPSVAPTPLTINEMRVTLYSLASALHIAVSTNDLIEVFIEDNQIAYAIDEDLTRSLWLSLKRFHSVVVQAAVGYATQQGVQSPFNTSMPSLPTLVPDDLFDRLAMPRPAILSKVKPTRSNPLSVAFTSAPLAVSAWNSYQRLAIDTMTWLASAYARSFNASNGLSGVSHLLRIEENEIAHSNNHALVLHPTASRYAQQHTAYNPYAGSVVLDATR</sequence>
<name>A0A409WGL0_9AGAR</name>
<dbReference type="Proteomes" id="UP000284842">
    <property type="component" value="Unassembled WGS sequence"/>
</dbReference>
<dbReference type="EMBL" id="NHTK01005489">
    <property type="protein sequence ID" value="PPQ77639.1"/>
    <property type="molecule type" value="Genomic_DNA"/>
</dbReference>
<gene>
    <name evidence="2" type="ORF">CVT24_005441</name>
</gene>
<accession>A0A409WGL0</accession>
<dbReference type="AlphaFoldDB" id="A0A409WGL0"/>
<organism evidence="2 3">
    <name type="scientific">Panaeolus cyanescens</name>
    <dbReference type="NCBI Taxonomy" id="181874"/>
    <lineage>
        <taxon>Eukaryota</taxon>
        <taxon>Fungi</taxon>
        <taxon>Dikarya</taxon>
        <taxon>Basidiomycota</taxon>
        <taxon>Agaricomycotina</taxon>
        <taxon>Agaricomycetes</taxon>
        <taxon>Agaricomycetidae</taxon>
        <taxon>Agaricales</taxon>
        <taxon>Agaricineae</taxon>
        <taxon>Galeropsidaceae</taxon>
        <taxon>Panaeolus</taxon>
    </lineage>
</organism>
<evidence type="ECO:0000313" key="2">
    <source>
        <dbReference type="EMBL" id="PPQ77639.1"/>
    </source>
</evidence>
<comment type="caution">
    <text evidence="2">The sequence shown here is derived from an EMBL/GenBank/DDBJ whole genome shotgun (WGS) entry which is preliminary data.</text>
</comment>
<reference evidence="2 3" key="1">
    <citation type="journal article" date="2018" name="Evol. Lett.">
        <title>Horizontal gene cluster transfer increased hallucinogenic mushroom diversity.</title>
        <authorList>
            <person name="Reynolds H.T."/>
            <person name="Vijayakumar V."/>
            <person name="Gluck-Thaler E."/>
            <person name="Korotkin H.B."/>
            <person name="Matheny P.B."/>
            <person name="Slot J.C."/>
        </authorList>
    </citation>
    <scope>NUCLEOTIDE SEQUENCE [LARGE SCALE GENOMIC DNA]</scope>
    <source>
        <strain evidence="2 3">2629</strain>
    </source>
</reference>
<proteinExistence type="predicted"/>
<keyword evidence="3" id="KW-1185">Reference proteome</keyword>
<evidence type="ECO:0000256" key="1">
    <source>
        <dbReference type="SAM" id="MobiDB-lite"/>
    </source>
</evidence>
<protein>
    <submittedName>
        <fullName evidence="2">Uncharacterized protein</fullName>
    </submittedName>
</protein>
<evidence type="ECO:0000313" key="3">
    <source>
        <dbReference type="Proteomes" id="UP000284842"/>
    </source>
</evidence>